<sequence length="434" mass="50315">MSLSLQRYNAFPDQNSRLLQLLKLRSKNERERSKMISMEAGVGADLPESLIIEILSWLPVKDLLQLKSVCKSWYAIILNPHFVSKHLNNYYYSNINNIWRSCLLAQYQFTYASLVLCEFLVDDETHNHPRVLEYGDDVLTTMSSMRGSNICGPCDGLYYLFYYHDNRRALWNHAINEFKPLPELIFKPDLPSTITYAPYEVFGFGLDPVTKDYKVVVIKGYWSKTPDEDGCYFVRHPWSVLVYSLWTDSWRYCGDLARDYELDINNCYMYVNGCCYWLGIYPGFDSSKDVIISFDMATNEFKEIVVPDYVKPSERCLAIYDGSLALLSLHKTLKILEIWTFGIREGSSWIKQHTMGPFPHIWNPLGHWKDNCILLESTAGELVLIDPITHELKNIVGSVFHGLSCRGVFAYMESLVSFKDKINPELLLEDDNYQ</sequence>
<dbReference type="SMART" id="SM00256">
    <property type="entry name" value="FBOX"/>
    <property type="match status" value="1"/>
</dbReference>
<dbReference type="AlphaFoldDB" id="A0A9R0KDQ8"/>
<dbReference type="PANTHER" id="PTHR31672:SF13">
    <property type="entry name" value="F-BOX PROTEIN CPR30-LIKE"/>
    <property type="match status" value="1"/>
</dbReference>
<dbReference type="PANTHER" id="PTHR31672">
    <property type="entry name" value="BNACNNG10540D PROTEIN"/>
    <property type="match status" value="1"/>
</dbReference>
<dbReference type="SUPFAM" id="SSF81383">
    <property type="entry name" value="F-box domain"/>
    <property type="match status" value="1"/>
</dbReference>
<evidence type="ECO:0000313" key="3">
    <source>
        <dbReference type="RefSeq" id="XP_021867578.1"/>
    </source>
</evidence>
<dbReference type="InterPro" id="IPR050796">
    <property type="entry name" value="SCF_F-box_component"/>
</dbReference>
<keyword evidence="2" id="KW-1185">Reference proteome</keyword>
<reference evidence="2" key="1">
    <citation type="journal article" date="2021" name="Nat. Commun.">
        <title>Genomic analyses provide insights into spinach domestication and the genetic basis of agronomic traits.</title>
        <authorList>
            <person name="Cai X."/>
            <person name="Sun X."/>
            <person name="Xu C."/>
            <person name="Sun H."/>
            <person name="Wang X."/>
            <person name="Ge C."/>
            <person name="Zhang Z."/>
            <person name="Wang Q."/>
            <person name="Fei Z."/>
            <person name="Jiao C."/>
            <person name="Wang Q."/>
        </authorList>
    </citation>
    <scope>NUCLEOTIDE SEQUENCE [LARGE SCALE GENOMIC DNA]</scope>
    <source>
        <strain evidence="2">cv. Varoflay</strain>
    </source>
</reference>
<dbReference type="GeneID" id="110806247"/>
<dbReference type="InterPro" id="IPR036047">
    <property type="entry name" value="F-box-like_dom_sf"/>
</dbReference>
<protein>
    <submittedName>
        <fullName evidence="3 4">F-box protein At3g07870</fullName>
    </submittedName>
</protein>
<dbReference type="NCBIfam" id="TIGR01640">
    <property type="entry name" value="F_box_assoc_1"/>
    <property type="match status" value="1"/>
</dbReference>
<dbReference type="RefSeq" id="XP_056698214.1">
    <property type="nucleotide sequence ID" value="XM_056842236.1"/>
</dbReference>
<proteinExistence type="predicted"/>
<dbReference type="InterPro" id="IPR013187">
    <property type="entry name" value="F-box-assoc_dom_typ3"/>
</dbReference>
<name>A0A9R0KDQ8_SPIOL</name>
<dbReference type="Gene3D" id="1.20.1280.50">
    <property type="match status" value="1"/>
</dbReference>
<dbReference type="OrthoDB" id="1582872at2759"/>
<organism evidence="2 3">
    <name type="scientific">Spinacia oleracea</name>
    <name type="common">Spinach</name>
    <dbReference type="NCBI Taxonomy" id="3562"/>
    <lineage>
        <taxon>Eukaryota</taxon>
        <taxon>Viridiplantae</taxon>
        <taxon>Streptophyta</taxon>
        <taxon>Embryophyta</taxon>
        <taxon>Tracheophyta</taxon>
        <taxon>Spermatophyta</taxon>
        <taxon>Magnoliopsida</taxon>
        <taxon>eudicotyledons</taxon>
        <taxon>Gunneridae</taxon>
        <taxon>Pentapetalae</taxon>
        <taxon>Caryophyllales</taxon>
        <taxon>Chenopodiaceae</taxon>
        <taxon>Chenopodioideae</taxon>
        <taxon>Anserineae</taxon>
        <taxon>Spinacia</taxon>
    </lineage>
</organism>
<dbReference type="PROSITE" id="PS50181">
    <property type="entry name" value="FBOX"/>
    <property type="match status" value="1"/>
</dbReference>
<dbReference type="RefSeq" id="XP_021867578.1">
    <property type="nucleotide sequence ID" value="XM_022011886.1"/>
</dbReference>
<dbReference type="Pfam" id="PF00646">
    <property type="entry name" value="F-box"/>
    <property type="match status" value="1"/>
</dbReference>
<dbReference type="InterPro" id="IPR017451">
    <property type="entry name" value="F-box-assoc_interact_dom"/>
</dbReference>
<accession>A0A9R0KDQ8</accession>
<dbReference type="CDD" id="cd22157">
    <property type="entry name" value="F-box_AtFBW1-like"/>
    <property type="match status" value="1"/>
</dbReference>
<reference evidence="3" key="2">
    <citation type="submission" date="2025-04" db="UniProtKB">
        <authorList>
            <consortium name="RefSeq"/>
        </authorList>
    </citation>
    <scope>IDENTIFICATION</scope>
    <source>
        <tissue evidence="4">Leaf</tissue>
    </source>
</reference>
<feature type="domain" description="F-box" evidence="1">
    <location>
        <begin position="40"/>
        <end position="95"/>
    </location>
</feature>
<dbReference type="KEGG" id="soe:110806247"/>
<evidence type="ECO:0000259" key="1">
    <source>
        <dbReference type="PROSITE" id="PS50181"/>
    </source>
</evidence>
<dbReference type="Proteomes" id="UP000813463">
    <property type="component" value="Chromosome 4"/>
</dbReference>
<dbReference type="Pfam" id="PF08268">
    <property type="entry name" value="FBA_3"/>
    <property type="match status" value="1"/>
</dbReference>
<gene>
    <name evidence="3 4" type="primary">LOC110806247</name>
</gene>
<evidence type="ECO:0000313" key="4">
    <source>
        <dbReference type="RefSeq" id="XP_056698214.1"/>
    </source>
</evidence>
<dbReference type="InterPro" id="IPR001810">
    <property type="entry name" value="F-box_dom"/>
</dbReference>
<evidence type="ECO:0000313" key="2">
    <source>
        <dbReference type="Proteomes" id="UP000813463"/>
    </source>
</evidence>